<comment type="subcellular location">
    <subcellularLocation>
        <location evidence="1">Cell envelope</location>
    </subcellularLocation>
</comment>
<dbReference type="Gene3D" id="3.40.30.10">
    <property type="entry name" value="Glutaredoxin"/>
    <property type="match status" value="1"/>
</dbReference>
<evidence type="ECO:0000259" key="3">
    <source>
        <dbReference type="PROSITE" id="PS51352"/>
    </source>
</evidence>
<feature type="domain" description="Thioredoxin" evidence="3">
    <location>
        <begin position="34"/>
        <end position="170"/>
    </location>
</feature>
<dbReference type="InterPro" id="IPR013740">
    <property type="entry name" value="Redoxin"/>
</dbReference>
<dbReference type="PANTHER" id="PTHR42852">
    <property type="entry name" value="THIOL:DISULFIDE INTERCHANGE PROTEIN DSBE"/>
    <property type="match status" value="1"/>
</dbReference>
<keyword evidence="2" id="KW-0201">Cytochrome c-type biogenesis</keyword>
<dbReference type="CDD" id="cd02966">
    <property type="entry name" value="TlpA_like_family"/>
    <property type="match status" value="1"/>
</dbReference>
<dbReference type="AlphaFoldDB" id="A0A3B1BMB9"/>
<evidence type="ECO:0000313" key="4">
    <source>
        <dbReference type="EMBL" id="VAX13353.1"/>
    </source>
</evidence>
<dbReference type="GO" id="GO:0030313">
    <property type="term" value="C:cell envelope"/>
    <property type="evidence" value="ECO:0007669"/>
    <property type="project" value="UniProtKB-SubCell"/>
</dbReference>
<dbReference type="InterPro" id="IPR050553">
    <property type="entry name" value="Thioredoxin_ResA/DsbE_sf"/>
</dbReference>
<protein>
    <submittedName>
        <fullName evidence="4">Thiol:disulfide oxidoreductase TlpA</fullName>
    </submittedName>
</protein>
<dbReference type="GO" id="GO:0016491">
    <property type="term" value="F:oxidoreductase activity"/>
    <property type="evidence" value="ECO:0007669"/>
    <property type="project" value="InterPro"/>
</dbReference>
<dbReference type="SUPFAM" id="SSF52833">
    <property type="entry name" value="Thioredoxin-like"/>
    <property type="match status" value="1"/>
</dbReference>
<dbReference type="EMBL" id="UOFZ01000113">
    <property type="protein sequence ID" value="VAX13353.1"/>
    <property type="molecule type" value="Genomic_DNA"/>
</dbReference>
<dbReference type="Pfam" id="PF08534">
    <property type="entry name" value="Redoxin"/>
    <property type="match status" value="1"/>
</dbReference>
<dbReference type="InterPro" id="IPR017937">
    <property type="entry name" value="Thioredoxin_CS"/>
</dbReference>
<evidence type="ECO:0000256" key="1">
    <source>
        <dbReference type="ARBA" id="ARBA00004196"/>
    </source>
</evidence>
<dbReference type="PROSITE" id="PS00194">
    <property type="entry name" value="THIOREDOXIN_1"/>
    <property type="match status" value="1"/>
</dbReference>
<sequence>MPVSGVGFARIIVLIAAGLFLVACDRAASPPVISVVGQSLPTFSVRGHDNRLQPFNRPKVPLLVLNIWAVWCPPCREEMPSLQRLANAGFQVTGLAVEKDAYLLDEFLRKYRIHFPVIRIAREEAETRLALREYPLTLLIGSNGQILARLTGAFDWNDPAIKKLLLRLMQKQKVAMSEIKTVFLASQKAAAERRQEP</sequence>
<dbReference type="InterPro" id="IPR036249">
    <property type="entry name" value="Thioredoxin-like_sf"/>
</dbReference>
<dbReference type="PROSITE" id="PS51352">
    <property type="entry name" value="THIOREDOXIN_2"/>
    <property type="match status" value="1"/>
</dbReference>
<accession>A0A3B1BMB9</accession>
<name>A0A3B1BMB9_9ZZZZ</name>
<evidence type="ECO:0000256" key="2">
    <source>
        <dbReference type="ARBA" id="ARBA00022748"/>
    </source>
</evidence>
<proteinExistence type="predicted"/>
<reference evidence="4" key="1">
    <citation type="submission" date="2018-06" db="EMBL/GenBank/DDBJ databases">
        <authorList>
            <person name="Zhirakovskaya E."/>
        </authorList>
    </citation>
    <scope>NUCLEOTIDE SEQUENCE</scope>
</reference>
<dbReference type="InterPro" id="IPR013766">
    <property type="entry name" value="Thioredoxin_domain"/>
</dbReference>
<dbReference type="PANTHER" id="PTHR42852:SF17">
    <property type="entry name" value="THIOREDOXIN-LIKE PROTEIN HI_1115"/>
    <property type="match status" value="1"/>
</dbReference>
<gene>
    <name evidence="4" type="ORF">MNBD_GAMMA24-2090</name>
</gene>
<organism evidence="4">
    <name type="scientific">hydrothermal vent metagenome</name>
    <dbReference type="NCBI Taxonomy" id="652676"/>
    <lineage>
        <taxon>unclassified sequences</taxon>
        <taxon>metagenomes</taxon>
        <taxon>ecological metagenomes</taxon>
    </lineage>
</organism>
<dbReference type="GO" id="GO:0017004">
    <property type="term" value="P:cytochrome complex assembly"/>
    <property type="evidence" value="ECO:0007669"/>
    <property type="project" value="UniProtKB-KW"/>
</dbReference>